<dbReference type="Pfam" id="PF14598">
    <property type="entry name" value="PAS_11"/>
    <property type="match status" value="1"/>
</dbReference>
<dbReference type="EMBL" id="ON409470">
    <property type="protein sequence ID" value="UVG61506.1"/>
    <property type="molecule type" value="mRNA"/>
</dbReference>
<feature type="compositionally biased region" description="Basic and acidic residues" evidence="5">
    <location>
        <begin position="557"/>
        <end position="568"/>
    </location>
</feature>
<feature type="region of interest" description="Disordered" evidence="5">
    <location>
        <begin position="152"/>
        <end position="184"/>
    </location>
</feature>
<evidence type="ECO:0000256" key="2">
    <source>
        <dbReference type="ARBA" id="ARBA00023015"/>
    </source>
</evidence>
<dbReference type="GO" id="GO:0005634">
    <property type="term" value="C:nucleus"/>
    <property type="evidence" value="ECO:0007669"/>
    <property type="project" value="UniProtKB-SubCell"/>
</dbReference>
<keyword evidence="4" id="KW-0539">Nucleus</keyword>
<feature type="region of interest" description="Disordered" evidence="5">
    <location>
        <begin position="677"/>
        <end position="750"/>
    </location>
</feature>
<accession>A0A976UG44</accession>
<evidence type="ECO:0000313" key="7">
    <source>
        <dbReference type="EMBL" id="UVG61506.1"/>
    </source>
</evidence>
<evidence type="ECO:0000259" key="6">
    <source>
        <dbReference type="PROSITE" id="PS50112"/>
    </source>
</evidence>
<gene>
    <name evidence="7" type="primary">per</name>
</gene>
<dbReference type="SUPFAM" id="SSF55785">
    <property type="entry name" value="PYP-like sensor domain (PAS domain)"/>
    <property type="match status" value="1"/>
</dbReference>
<dbReference type="PANTHER" id="PTHR23043">
    <property type="entry name" value="HYPOXIA-INDUCIBLE FACTOR 1 ALPHA"/>
    <property type="match status" value="1"/>
</dbReference>
<reference evidence="7" key="2">
    <citation type="submission" date="2022-05" db="EMBL/GenBank/DDBJ databases">
        <authorList>
            <person name="Lee Y."/>
            <person name="Kim M.-S."/>
            <person name="Lee Y.H."/>
            <person name="Lee J.-S."/>
        </authorList>
    </citation>
    <scope>NUCLEOTIDE SEQUENCE</scope>
</reference>
<dbReference type="GO" id="GO:0000981">
    <property type="term" value="F:DNA-binding transcription factor activity, RNA polymerase II-specific"/>
    <property type="evidence" value="ECO:0007669"/>
    <property type="project" value="TreeGrafter"/>
</dbReference>
<evidence type="ECO:0000256" key="1">
    <source>
        <dbReference type="ARBA" id="ARBA00004123"/>
    </source>
</evidence>
<dbReference type="PANTHER" id="PTHR23043:SF17">
    <property type="entry name" value="PROTEIN SIMILAR"/>
    <property type="match status" value="1"/>
</dbReference>
<feature type="compositionally biased region" description="Basic residues" evidence="5">
    <location>
        <begin position="694"/>
        <end position="707"/>
    </location>
</feature>
<evidence type="ECO:0000256" key="3">
    <source>
        <dbReference type="ARBA" id="ARBA00023163"/>
    </source>
</evidence>
<proteinExistence type="evidence at transcript level"/>
<feature type="region of interest" description="Disordered" evidence="5">
    <location>
        <begin position="549"/>
        <end position="568"/>
    </location>
</feature>
<dbReference type="SMART" id="SM00091">
    <property type="entry name" value="PAS"/>
    <property type="match status" value="2"/>
</dbReference>
<feature type="compositionally biased region" description="Low complexity" evidence="5">
    <location>
        <begin position="1101"/>
        <end position="1115"/>
    </location>
</feature>
<evidence type="ECO:0000256" key="5">
    <source>
        <dbReference type="SAM" id="MobiDB-lite"/>
    </source>
</evidence>
<feature type="region of interest" description="Disordered" evidence="5">
    <location>
        <begin position="1080"/>
        <end position="1120"/>
    </location>
</feature>
<dbReference type="InterPro" id="IPR035965">
    <property type="entry name" value="PAS-like_dom_sf"/>
</dbReference>
<evidence type="ECO:0000256" key="4">
    <source>
        <dbReference type="ARBA" id="ARBA00023242"/>
    </source>
</evidence>
<name>A0A976UG44_BRAPC</name>
<dbReference type="GO" id="GO:0000977">
    <property type="term" value="F:RNA polymerase II transcription regulatory region sequence-specific DNA binding"/>
    <property type="evidence" value="ECO:0007669"/>
    <property type="project" value="TreeGrafter"/>
</dbReference>
<feature type="region of interest" description="Disordered" evidence="5">
    <location>
        <begin position="102"/>
        <end position="131"/>
    </location>
</feature>
<organism evidence="7">
    <name type="scientific">Brachionus plicatilis</name>
    <name type="common">Marine rotifer</name>
    <name type="synonym">Brachionus muelleri</name>
    <dbReference type="NCBI Taxonomy" id="10195"/>
    <lineage>
        <taxon>Eukaryota</taxon>
        <taxon>Metazoa</taxon>
        <taxon>Spiralia</taxon>
        <taxon>Gnathifera</taxon>
        <taxon>Rotifera</taxon>
        <taxon>Eurotatoria</taxon>
        <taxon>Monogononta</taxon>
        <taxon>Pseudotrocha</taxon>
        <taxon>Ploima</taxon>
        <taxon>Brachionidae</taxon>
        <taxon>Brachionus</taxon>
    </lineage>
</organism>
<reference evidence="7" key="1">
    <citation type="journal article" date="2022" name="Mar. Pollut. Bull.">
        <title>Oxidative stress-mediated synergistic deleterious effects of nano- and microplastics in the hypoxia-conditioned marine rotifer Brachionus plicatilis.</title>
        <authorList>
            <person name="Lee Y."/>
            <person name="Kim M.S."/>
            <person name="Park J.J.C."/>
            <person name="Lee Y.H."/>
            <person name="Lee J.S."/>
        </authorList>
    </citation>
    <scope>NUCLEOTIDE SEQUENCE</scope>
</reference>
<feature type="compositionally biased region" description="Low complexity" evidence="5">
    <location>
        <begin position="174"/>
        <end position="184"/>
    </location>
</feature>
<dbReference type="Gene3D" id="3.30.450.20">
    <property type="entry name" value="PAS domain"/>
    <property type="match status" value="2"/>
</dbReference>
<sequence>MSTKTNNSDISSSNEDGTMYKFDDLRSLTSFNSSEMSRDTKHPDSGIGTSTTSSCLNRRDKTNNFVVKKVELIDELKSLLNMSPKSNSKSQINSQVDSLQFDNTESVTDSGKDNNSLESIANSSSINAPSNQENDVDLIMLKAIQYIKKLKKKQKSKGSDPATKLENSRRNTRESSSPSLSTEESSNKEVFANICYNNEDMCISILVKTGLIVYVDERLTNLLGQNAKAWIGRRPIDYLYKDDINLLLTKLCELTTKINTGSNISEIEIEPFFLRFKKELNKLLTILNETDVNTKLTSSDSQFSLNNAPNSNDLIPRLTYIHESNEYIAFRVELKADKVELKISDFDEKSKTHLIQNPHQSKHHQEQFNPETCILFKLTFPTIAYFQDIDNYTERSFITEHDINLHINRVENKVTELLGFLPQELERNSIIKFIHPDDLVKLKQIHFDIFDGKERQNQEIYRWRCHNGCFVSVRTNWSWFIHPWKKQIDFIIGKHVVLVDPMNKNIFEDKKLEVNSKSTTQPKCVSLAQPKPKTNSNLTSTHIVSNASCATNSDESNNDKRTFNISSSRDDAESGFSNKIEKDIVEYISKKIPGMDDATQMLGQDVIRFIKKKNISASYCQEQSRIMKKQSKKVHNYKPPKSFKYAYDYPQYFQSRPKLEKSAVKRLANFHSFHAKNSHHFRSSSSSNSGYAKWRGHSAPRRPKRGHAAASRPTNKKPSEHSEPENTTDASKNNQLSSNDSEPKEARSGHHRLPSLFEDIFSKKSFQPSLLKDHTLFTQYMICKYIDDLPSSWTMEDETAMATGENTTQESVEARCALKRPLDHTDPLAEHFERAGRKHSSAHNSESATTTICAKGSTFLGDKTMLDYFLNTKSGEQDEQDEQAKKANSCSSRSHSRIVLVDENDNDDEEETVKVVISLNSEENGAECVEPRSIERPSTPTIAAKAELKGGAESKPAQRLTKDSLAKHTREQDELYLLDILKKVHKTFAKKISEHPQNICAQAPNVFSCNEYEPKVKRPRKYEAGSAASSAELVAQYDIELRKGPYSGAIDQMDFDNPQKYHESFGKKLHADLALSKHVQPKMDMGSHNATKCSVKDKESSANSSSDTSGNSQPSVTSHKNDDLMGFWRKCIRQGSTIVKRIKECDNIIRVINAGQKKCSNAQQEETVAPTRDPNLTNMDKIHSTALSQSLNDQTNILKLTKQLKKRLYVTASLLGINTDIGFDDISIDSEKSEIVESLMKKIVGELLNSNSSANLAQYYSKVSGQSPKQLDTNCVELLTSVYEDLKHKFLSQFDRFSRDSKLMFNSSSSAALTSNNDDEFGSLHPHQIAAKSKSPHDFEISSHYTNEFDDSSTYLYDSPTSSLESTDMLSVSNGKKVSGLVKSRAKSCKSKLSSEVRGPKQRPDENGFDDGLICKIMQNYIDLFKSKESDATGALEAKCCAKSAKTSTDESSRIVVENSSNDTFSFESKSNKARTPEHKNDEEECVKNLSLNIYNDCFKCLSSVSVLDRQKYVLNENESD</sequence>
<feature type="compositionally biased region" description="Polar residues" evidence="5">
    <location>
        <begin position="725"/>
        <end position="740"/>
    </location>
</feature>
<dbReference type="InterPro" id="IPR000014">
    <property type="entry name" value="PAS"/>
</dbReference>
<feature type="region of interest" description="Disordered" evidence="5">
    <location>
        <begin position="31"/>
        <end position="55"/>
    </location>
</feature>
<feature type="compositionally biased region" description="Low complexity" evidence="5">
    <location>
        <begin position="114"/>
        <end position="131"/>
    </location>
</feature>
<feature type="domain" description="PAS" evidence="6">
    <location>
        <begin position="402"/>
        <end position="453"/>
    </location>
</feature>
<keyword evidence="2" id="KW-0805">Transcription regulation</keyword>
<keyword evidence="3" id="KW-0804">Transcription</keyword>
<protein>
    <submittedName>
        <fullName evidence="7">Period</fullName>
    </submittedName>
</protein>
<feature type="region of interest" description="Disordered" evidence="5">
    <location>
        <begin position="947"/>
        <end position="966"/>
    </location>
</feature>
<dbReference type="PROSITE" id="PS50112">
    <property type="entry name" value="PAS"/>
    <property type="match status" value="1"/>
</dbReference>
<dbReference type="CDD" id="cd00130">
    <property type="entry name" value="PAS"/>
    <property type="match status" value="1"/>
</dbReference>
<comment type="subcellular location">
    <subcellularLocation>
        <location evidence="1">Nucleus</location>
    </subcellularLocation>
</comment>